<evidence type="ECO:0000313" key="2">
    <source>
        <dbReference type="Proteomes" id="UP001324287"/>
    </source>
</evidence>
<evidence type="ECO:0000313" key="1">
    <source>
        <dbReference type="EMBL" id="WRL62726.1"/>
    </source>
</evidence>
<dbReference type="InterPro" id="IPR051321">
    <property type="entry name" value="PHA/PHB_synthase"/>
</dbReference>
<protein>
    <submittedName>
        <fullName evidence="1">Uncharacterized protein</fullName>
    </submittedName>
</protein>
<reference evidence="1 2" key="1">
    <citation type="submission" date="2023-12" db="EMBL/GenBank/DDBJ databases">
        <title>Blastococcus brunescens sp. nov., an actonobacterium isolated from sandstone collected in sahara desert.</title>
        <authorList>
            <person name="Gtari M."/>
            <person name="Ghodhbane F."/>
        </authorList>
    </citation>
    <scope>NUCLEOTIDE SEQUENCE [LARGE SCALE GENOMIC DNA]</scope>
    <source>
        <strain evidence="1 2">BMG 8361</strain>
    </source>
</reference>
<accession>A0ABZ1AVY1</accession>
<keyword evidence="2" id="KW-1185">Reference proteome</keyword>
<dbReference type="SUPFAM" id="SSF53474">
    <property type="entry name" value="alpha/beta-Hydrolases"/>
    <property type="match status" value="1"/>
</dbReference>
<dbReference type="Proteomes" id="UP001324287">
    <property type="component" value="Chromosome"/>
</dbReference>
<name>A0ABZ1AVY1_9ACTN</name>
<organism evidence="1 2">
    <name type="scientific">Blastococcus brunescens</name>
    <dbReference type="NCBI Taxonomy" id="1564165"/>
    <lineage>
        <taxon>Bacteria</taxon>
        <taxon>Bacillati</taxon>
        <taxon>Actinomycetota</taxon>
        <taxon>Actinomycetes</taxon>
        <taxon>Geodermatophilales</taxon>
        <taxon>Geodermatophilaceae</taxon>
        <taxon>Blastococcus</taxon>
    </lineage>
</organism>
<dbReference type="RefSeq" id="WP_324274077.1">
    <property type="nucleotide sequence ID" value="NZ_CP141261.1"/>
</dbReference>
<dbReference type="EMBL" id="CP141261">
    <property type="protein sequence ID" value="WRL62726.1"/>
    <property type="molecule type" value="Genomic_DNA"/>
</dbReference>
<sequence length="88" mass="9435">MGGDPVRLADIQVPFLTVRANRDHIVPPDATSPLIDLVGSPDKHELCLDAGHMGLVVGRTAARTTVPTIIDFVRRRSDPLTPDAAQEA</sequence>
<dbReference type="PANTHER" id="PTHR36837:SF2">
    <property type="entry name" value="POLY(3-HYDROXYALKANOATE) POLYMERASE SUBUNIT PHAC"/>
    <property type="match status" value="1"/>
</dbReference>
<dbReference type="InterPro" id="IPR029058">
    <property type="entry name" value="AB_hydrolase_fold"/>
</dbReference>
<dbReference type="Gene3D" id="3.40.50.1820">
    <property type="entry name" value="alpha/beta hydrolase"/>
    <property type="match status" value="1"/>
</dbReference>
<proteinExistence type="predicted"/>
<gene>
    <name evidence="1" type="ORF">U6N30_22810</name>
</gene>
<dbReference type="PANTHER" id="PTHR36837">
    <property type="entry name" value="POLY(3-HYDROXYALKANOATE) POLYMERASE SUBUNIT PHAC"/>
    <property type="match status" value="1"/>
</dbReference>